<feature type="chain" id="PRO_5035171961" evidence="1">
    <location>
        <begin position="21"/>
        <end position="270"/>
    </location>
</feature>
<comment type="caution">
    <text evidence="2">The sequence shown here is derived from an EMBL/GenBank/DDBJ whole genome shotgun (WGS) entry which is preliminary data.</text>
</comment>
<proteinExistence type="predicted"/>
<evidence type="ECO:0000313" key="2">
    <source>
        <dbReference type="EMBL" id="MBI1494160.1"/>
    </source>
</evidence>
<dbReference type="Proteomes" id="UP000640583">
    <property type="component" value="Unassembled WGS sequence"/>
</dbReference>
<sequence length="270" mass="29396">MMLRNLIVACLLPVAMPVTAQVPLTEFLGPHGCAIGPSTEAAALEAGFEQAVIDDLKAAPDAIRSGHWAYLPEPICQIELPQVVSEISLDDPDIQPAISAVDAYTEYGDPGCFLDGQKLRNLVIINRSWDQENAFQAYMRFIAAGILSGELRFYSDDPLRTPPGFQVLHGSCAEATATDEILENHRVLREVFVPFIETAGRQGNAADCADGDVFGTQSWQMVEELSKGRNTNAHLSFEMQLITFGAGWYEGMSSDGMGTPRPPLCGVYQE</sequence>
<organism evidence="2 3">
    <name type="scientific">Halocynthiibacter styelae</name>
    <dbReference type="NCBI Taxonomy" id="2761955"/>
    <lineage>
        <taxon>Bacteria</taxon>
        <taxon>Pseudomonadati</taxon>
        <taxon>Pseudomonadota</taxon>
        <taxon>Alphaproteobacteria</taxon>
        <taxon>Rhodobacterales</taxon>
        <taxon>Paracoccaceae</taxon>
        <taxon>Halocynthiibacter</taxon>
    </lineage>
</organism>
<protein>
    <submittedName>
        <fullName evidence="2">Uncharacterized protein</fullName>
    </submittedName>
</protein>
<name>A0A8J7J608_9RHOB</name>
<evidence type="ECO:0000256" key="1">
    <source>
        <dbReference type="SAM" id="SignalP"/>
    </source>
</evidence>
<keyword evidence="1" id="KW-0732">Signal</keyword>
<accession>A0A8J7J608</accession>
<dbReference type="RefSeq" id="WP_228848948.1">
    <property type="nucleotide sequence ID" value="NZ_JADCKQ010000007.1"/>
</dbReference>
<dbReference type="EMBL" id="JADCKQ010000007">
    <property type="protein sequence ID" value="MBI1494160.1"/>
    <property type="molecule type" value="Genomic_DNA"/>
</dbReference>
<gene>
    <name evidence="2" type="ORF">H1D41_10970</name>
</gene>
<keyword evidence="3" id="KW-1185">Reference proteome</keyword>
<evidence type="ECO:0000313" key="3">
    <source>
        <dbReference type="Proteomes" id="UP000640583"/>
    </source>
</evidence>
<feature type="signal peptide" evidence="1">
    <location>
        <begin position="1"/>
        <end position="20"/>
    </location>
</feature>
<reference evidence="2" key="1">
    <citation type="submission" date="2020-10" db="EMBL/GenBank/DDBJ databases">
        <title>Paenihalocynthiibacter styelae gen. nov., sp. nov., isolated from stalked sea squirt Styela clava.</title>
        <authorList>
            <person name="Kim Y.-O."/>
            <person name="Yoon J.-H."/>
        </authorList>
    </citation>
    <scope>NUCLEOTIDE SEQUENCE</scope>
    <source>
        <strain evidence="2">MYP1-1</strain>
    </source>
</reference>
<dbReference type="AlphaFoldDB" id="A0A8J7J608"/>